<evidence type="ECO:0000313" key="4">
    <source>
        <dbReference type="EMBL" id="EHO71299.1"/>
    </source>
</evidence>
<feature type="chain" id="PRO_5003550854" description="Thioredoxin domain-containing protein" evidence="2">
    <location>
        <begin position="27"/>
        <end position="264"/>
    </location>
</feature>
<dbReference type="PATRIC" id="fig|999422.3.peg.1194"/>
<dbReference type="Proteomes" id="UP000003167">
    <property type="component" value="Unassembled WGS sequence"/>
</dbReference>
<evidence type="ECO:0000256" key="1">
    <source>
        <dbReference type="ARBA" id="ARBA00023284"/>
    </source>
</evidence>
<accession>H1HLW1</accession>
<dbReference type="PANTHER" id="PTHR42852">
    <property type="entry name" value="THIOL:DISULFIDE INTERCHANGE PROTEIN DSBE"/>
    <property type="match status" value="1"/>
</dbReference>
<dbReference type="InterPro" id="IPR017937">
    <property type="entry name" value="Thioredoxin_CS"/>
</dbReference>
<dbReference type="RefSeq" id="WP_008565039.1">
    <property type="nucleotide sequence ID" value="NZ_JH594502.1"/>
</dbReference>
<protein>
    <recommendedName>
        <fullName evidence="3">Thioredoxin domain-containing protein</fullName>
    </recommendedName>
</protein>
<dbReference type="InterPro" id="IPR000866">
    <property type="entry name" value="AhpC/TSA"/>
</dbReference>
<dbReference type="PROSITE" id="PS00194">
    <property type="entry name" value="THIOREDOXIN_1"/>
    <property type="match status" value="1"/>
</dbReference>
<dbReference type="Gene3D" id="3.40.30.10">
    <property type="entry name" value="Glutaredoxin"/>
    <property type="match status" value="1"/>
</dbReference>
<dbReference type="Pfam" id="PF00578">
    <property type="entry name" value="AhpC-TSA"/>
    <property type="match status" value="1"/>
</dbReference>
<comment type="caution">
    <text evidence="4">The sequence shown here is derived from an EMBL/GenBank/DDBJ whole genome shotgun (WGS) entry which is preliminary data.</text>
</comment>
<dbReference type="InterPro" id="IPR050553">
    <property type="entry name" value="Thioredoxin_ResA/DsbE_sf"/>
</dbReference>
<evidence type="ECO:0000259" key="3">
    <source>
        <dbReference type="PROSITE" id="PS51352"/>
    </source>
</evidence>
<gene>
    <name evidence="4" type="ORF">HMPREF9944_01155</name>
</gene>
<keyword evidence="1" id="KW-0676">Redox-active center</keyword>
<dbReference type="GO" id="GO:0016209">
    <property type="term" value="F:antioxidant activity"/>
    <property type="evidence" value="ECO:0007669"/>
    <property type="project" value="InterPro"/>
</dbReference>
<dbReference type="EMBL" id="AGEK01000021">
    <property type="protein sequence ID" value="EHO71299.1"/>
    <property type="molecule type" value="Genomic_DNA"/>
</dbReference>
<keyword evidence="2" id="KW-0732">Signal</keyword>
<dbReference type="InterPro" id="IPR013766">
    <property type="entry name" value="Thioredoxin_domain"/>
</dbReference>
<feature type="signal peptide" evidence="2">
    <location>
        <begin position="1"/>
        <end position="26"/>
    </location>
</feature>
<reference evidence="4 5" key="1">
    <citation type="submission" date="2011-12" db="EMBL/GenBank/DDBJ databases">
        <title>The Genome Sequence of Prevotella maculosa OT 289.</title>
        <authorList>
            <consortium name="The Broad Institute Genome Sequencing Platform"/>
            <person name="Earl A."/>
            <person name="Ward D."/>
            <person name="Feldgarden M."/>
            <person name="Gevers D."/>
            <person name="Izard J."/>
            <person name="Blanton J.M."/>
            <person name="Mathney J."/>
            <person name="Tanner A.C."/>
            <person name="Dewhirst F.E."/>
            <person name="Young S.K."/>
            <person name="Zeng Q."/>
            <person name="Gargeya S."/>
            <person name="Fitzgerald M."/>
            <person name="Haas B."/>
            <person name="Abouelleil A."/>
            <person name="Alvarado L."/>
            <person name="Arachchi H.M."/>
            <person name="Berlin A."/>
            <person name="Chapman S.B."/>
            <person name="Gearin G."/>
            <person name="Goldberg J."/>
            <person name="Griggs A."/>
            <person name="Gujja S."/>
            <person name="Hansen M."/>
            <person name="Heiman D."/>
            <person name="Howarth C."/>
            <person name="Larimer J."/>
            <person name="Lui A."/>
            <person name="MacDonald P.J.P."/>
            <person name="McCowen C."/>
            <person name="Montmayeur A."/>
            <person name="Murphy C."/>
            <person name="Neiman D."/>
            <person name="Pearson M."/>
            <person name="Priest M."/>
            <person name="Roberts A."/>
            <person name="Saif S."/>
            <person name="Shea T."/>
            <person name="Sisk P."/>
            <person name="Stolte C."/>
            <person name="Sykes S."/>
            <person name="Wortman J."/>
            <person name="Nusbaum C."/>
            <person name="Birren B."/>
        </authorList>
    </citation>
    <scope>NUCLEOTIDE SEQUENCE [LARGE SCALE GENOMIC DNA]</scope>
    <source>
        <strain evidence="4 5">OT 289</strain>
    </source>
</reference>
<dbReference type="AlphaFoldDB" id="H1HLW1"/>
<dbReference type="STRING" id="999422.HMPREF9944_01155"/>
<dbReference type="GO" id="GO:0016491">
    <property type="term" value="F:oxidoreductase activity"/>
    <property type="evidence" value="ECO:0007669"/>
    <property type="project" value="InterPro"/>
</dbReference>
<keyword evidence="5" id="KW-1185">Reference proteome</keyword>
<proteinExistence type="predicted"/>
<evidence type="ECO:0000256" key="2">
    <source>
        <dbReference type="SAM" id="SignalP"/>
    </source>
</evidence>
<dbReference type="InterPro" id="IPR036249">
    <property type="entry name" value="Thioredoxin-like_sf"/>
</dbReference>
<dbReference type="PROSITE" id="PS51352">
    <property type="entry name" value="THIOREDOXIN_2"/>
    <property type="match status" value="1"/>
</dbReference>
<sequence length="264" mass="30173">MKYSFFKTAFASLLLLLMLFTPKTWAQEAQKQMPAIIINGHFFKQGLPIQEIFSIQKGMQHLSDGEKHSALRVLVSADFVIPEAWKKYEIARENVVNADKFEAASHLFDEMEAATHSGDKQLKAPEIGQKLPGTFMLHDIDGGTWTQDSLRGRVTVVNVWYSGCGPCRKEMPELSTWKERFPQVRFLSADFETPEKIRQITEKQGFNWTHLARDNYFTKWVGSEGYPLTLILSADGTLQYMVHGTNETIRKALILQLEKLVSEK</sequence>
<evidence type="ECO:0000313" key="5">
    <source>
        <dbReference type="Proteomes" id="UP000003167"/>
    </source>
</evidence>
<dbReference type="CDD" id="cd02966">
    <property type="entry name" value="TlpA_like_family"/>
    <property type="match status" value="1"/>
</dbReference>
<dbReference type="PANTHER" id="PTHR42852:SF13">
    <property type="entry name" value="PROTEIN DIPZ"/>
    <property type="match status" value="1"/>
</dbReference>
<dbReference type="HOGENOM" id="CLU_1053164_0_0_10"/>
<dbReference type="SUPFAM" id="SSF52833">
    <property type="entry name" value="Thioredoxin-like"/>
    <property type="match status" value="1"/>
</dbReference>
<name>H1HLW1_9BACT</name>
<feature type="domain" description="Thioredoxin" evidence="3">
    <location>
        <begin position="125"/>
        <end position="259"/>
    </location>
</feature>
<organism evidence="4 5">
    <name type="scientific">Segatella maculosa OT 289</name>
    <dbReference type="NCBI Taxonomy" id="999422"/>
    <lineage>
        <taxon>Bacteria</taxon>
        <taxon>Pseudomonadati</taxon>
        <taxon>Bacteroidota</taxon>
        <taxon>Bacteroidia</taxon>
        <taxon>Bacteroidales</taxon>
        <taxon>Prevotellaceae</taxon>
        <taxon>Segatella</taxon>
    </lineage>
</organism>